<gene>
    <name evidence="9" type="ORF">GLV81_06810</name>
</gene>
<feature type="transmembrane region" description="Helical" evidence="7">
    <location>
        <begin position="310"/>
        <end position="335"/>
    </location>
</feature>
<organism evidence="9 10">
    <name type="scientific">Phnomibacter ginsenosidimutans</name>
    <dbReference type="NCBI Taxonomy" id="2676868"/>
    <lineage>
        <taxon>Bacteria</taxon>
        <taxon>Pseudomonadati</taxon>
        <taxon>Bacteroidota</taxon>
        <taxon>Chitinophagia</taxon>
        <taxon>Chitinophagales</taxon>
        <taxon>Chitinophagaceae</taxon>
        <taxon>Phnomibacter</taxon>
    </lineage>
</organism>
<dbReference type="InterPro" id="IPR011701">
    <property type="entry name" value="MFS"/>
</dbReference>
<dbReference type="PANTHER" id="PTHR23517">
    <property type="entry name" value="RESISTANCE PROTEIN MDTM, PUTATIVE-RELATED-RELATED"/>
    <property type="match status" value="1"/>
</dbReference>
<feature type="transmembrane region" description="Helical" evidence="7">
    <location>
        <begin position="254"/>
        <end position="275"/>
    </location>
</feature>
<evidence type="ECO:0000256" key="5">
    <source>
        <dbReference type="ARBA" id="ARBA00022989"/>
    </source>
</evidence>
<evidence type="ECO:0000259" key="8">
    <source>
        <dbReference type="PROSITE" id="PS50850"/>
    </source>
</evidence>
<evidence type="ECO:0000256" key="2">
    <source>
        <dbReference type="ARBA" id="ARBA00022448"/>
    </source>
</evidence>
<feature type="transmembrane region" description="Helical" evidence="7">
    <location>
        <begin position="109"/>
        <end position="134"/>
    </location>
</feature>
<accession>A0A6I6G8P3</accession>
<feature type="transmembrane region" description="Helical" evidence="7">
    <location>
        <begin position="287"/>
        <end position="304"/>
    </location>
</feature>
<dbReference type="GO" id="GO:0022857">
    <property type="term" value="F:transmembrane transporter activity"/>
    <property type="evidence" value="ECO:0007669"/>
    <property type="project" value="InterPro"/>
</dbReference>
<feature type="transmembrane region" description="Helical" evidence="7">
    <location>
        <begin position="21"/>
        <end position="43"/>
    </location>
</feature>
<feature type="transmembrane region" description="Helical" evidence="7">
    <location>
        <begin position="146"/>
        <end position="166"/>
    </location>
</feature>
<dbReference type="Pfam" id="PF07690">
    <property type="entry name" value="MFS_1"/>
    <property type="match status" value="1"/>
</dbReference>
<feature type="domain" description="Major facilitator superfamily (MFS) profile" evidence="8">
    <location>
        <begin position="1"/>
        <end position="400"/>
    </location>
</feature>
<keyword evidence="6 7" id="KW-0472">Membrane</keyword>
<keyword evidence="10" id="KW-1185">Reference proteome</keyword>
<feature type="transmembrane region" description="Helical" evidence="7">
    <location>
        <begin position="376"/>
        <end position="396"/>
    </location>
</feature>
<evidence type="ECO:0000256" key="6">
    <source>
        <dbReference type="ARBA" id="ARBA00023136"/>
    </source>
</evidence>
<dbReference type="KEGG" id="fls:GLV81_06810"/>
<feature type="transmembrane region" description="Helical" evidence="7">
    <location>
        <begin position="172"/>
        <end position="192"/>
    </location>
</feature>
<proteinExistence type="predicted"/>
<dbReference type="InterPro" id="IPR036259">
    <property type="entry name" value="MFS_trans_sf"/>
</dbReference>
<evidence type="ECO:0000256" key="7">
    <source>
        <dbReference type="SAM" id="Phobius"/>
    </source>
</evidence>
<evidence type="ECO:0000256" key="4">
    <source>
        <dbReference type="ARBA" id="ARBA00022692"/>
    </source>
</evidence>
<evidence type="ECO:0000313" key="9">
    <source>
        <dbReference type="EMBL" id="QGW27843.1"/>
    </source>
</evidence>
<dbReference type="CDD" id="cd17329">
    <property type="entry name" value="MFS_MdtH_MDR_like"/>
    <property type="match status" value="1"/>
</dbReference>
<dbReference type="Gene3D" id="1.20.1250.20">
    <property type="entry name" value="MFS general substrate transporter like domains"/>
    <property type="match status" value="1"/>
</dbReference>
<dbReference type="PROSITE" id="PS50850">
    <property type="entry name" value="MFS"/>
    <property type="match status" value="1"/>
</dbReference>
<dbReference type="GO" id="GO:0005886">
    <property type="term" value="C:plasma membrane"/>
    <property type="evidence" value="ECO:0007669"/>
    <property type="project" value="UniProtKB-SubCell"/>
</dbReference>
<feature type="transmembrane region" description="Helical" evidence="7">
    <location>
        <begin position="347"/>
        <end position="370"/>
    </location>
</feature>
<evidence type="ECO:0000256" key="3">
    <source>
        <dbReference type="ARBA" id="ARBA00022475"/>
    </source>
</evidence>
<dbReference type="RefSeq" id="WP_157477992.1">
    <property type="nucleotide sequence ID" value="NZ_CP046566.1"/>
</dbReference>
<dbReference type="AlphaFoldDB" id="A0A6I6G8P3"/>
<protein>
    <submittedName>
        <fullName evidence="9">MFS transporter</fullName>
    </submittedName>
</protein>
<feature type="transmembrane region" description="Helical" evidence="7">
    <location>
        <begin position="84"/>
        <end position="103"/>
    </location>
</feature>
<dbReference type="PRINTS" id="PR01035">
    <property type="entry name" value="TCRTETA"/>
</dbReference>
<keyword evidence="4 7" id="KW-0812">Transmembrane</keyword>
<reference evidence="9 10" key="1">
    <citation type="submission" date="2019-11" db="EMBL/GenBank/DDBJ databases">
        <authorList>
            <person name="Im W.T."/>
        </authorList>
    </citation>
    <scope>NUCLEOTIDE SEQUENCE [LARGE SCALE GENOMIC DNA]</scope>
    <source>
        <strain evidence="9 10">SB-02</strain>
    </source>
</reference>
<evidence type="ECO:0000313" key="10">
    <source>
        <dbReference type="Proteomes" id="UP000426027"/>
    </source>
</evidence>
<feature type="transmembrane region" description="Helical" evidence="7">
    <location>
        <begin position="55"/>
        <end position="77"/>
    </location>
</feature>
<name>A0A6I6G8P3_9BACT</name>
<dbReference type="InterPro" id="IPR050171">
    <property type="entry name" value="MFS_Transporters"/>
</dbReference>
<dbReference type="InterPro" id="IPR020846">
    <property type="entry name" value="MFS_dom"/>
</dbReference>
<dbReference type="Proteomes" id="UP000426027">
    <property type="component" value="Chromosome"/>
</dbReference>
<keyword evidence="2" id="KW-0813">Transport</keyword>
<dbReference type="EMBL" id="CP046566">
    <property type="protein sequence ID" value="QGW27843.1"/>
    <property type="molecule type" value="Genomic_DNA"/>
</dbReference>
<sequence>MLAKIVHSYRQSFTGLAKETWLLSLVMMINRAGTMAVPFMSMYVTQSMHRSLADAGLIITLFGVGSVLGASAGGFMVDKIGFRPVQIFTSIVSGLLFIGFAFVQDYSQLCLLTVVLSFVAEAFRPANFTAIAAYSKPENITRSYSLNRLAINIGWASGASLGGLIAAYDYHWLFFVDGGSNIVAGLLIVLLLPSAKKRAATQPQEASPAVVKKPWQDAFFIRFILLTALFNTCFFLVFRLVPVYWKESWHLGESMIGVVLGMNGVIIALFEMLLVNRWEGKRQPMQYIVMGCMANAVGFGILLLPNITPLVLALACMTLMTLGEMLAMPFMNTLIMQRSNAWNRGQYAAGYTLSWSVAQVVGPATGAWLAQLGGYSLLWAVLIVVCIACAVAFSWLKKRQHQYEQYAGVFK</sequence>
<dbReference type="InterPro" id="IPR001958">
    <property type="entry name" value="Tet-R_TetA/multi-R_MdtG-like"/>
</dbReference>
<dbReference type="PANTHER" id="PTHR23517:SF2">
    <property type="entry name" value="MULTIDRUG RESISTANCE PROTEIN MDTH"/>
    <property type="match status" value="1"/>
</dbReference>
<dbReference type="SUPFAM" id="SSF103473">
    <property type="entry name" value="MFS general substrate transporter"/>
    <property type="match status" value="1"/>
</dbReference>
<comment type="subcellular location">
    <subcellularLocation>
        <location evidence="1">Cell membrane</location>
        <topology evidence="1">Multi-pass membrane protein</topology>
    </subcellularLocation>
</comment>
<keyword evidence="5 7" id="KW-1133">Transmembrane helix</keyword>
<evidence type="ECO:0000256" key="1">
    <source>
        <dbReference type="ARBA" id="ARBA00004651"/>
    </source>
</evidence>
<feature type="transmembrane region" description="Helical" evidence="7">
    <location>
        <begin position="219"/>
        <end position="242"/>
    </location>
</feature>
<keyword evidence="3" id="KW-1003">Cell membrane</keyword>